<evidence type="ECO:0000256" key="6">
    <source>
        <dbReference type="ARBA" id="ARBA00022692"/>
    </source>
</evidence>
<keyword evidence="9" id="KW-0902">Two-component regulatory system</keyword>
<dbReference type="SMART" id="SM00387">
    <property type="entry name" value="HATPase_c"/>
    <property type="match status" value="1"/>
</dbReference>
<keyword evidence="5" id="KW-0808">Transferase</keyword>
<dbReference type="PANTHER" id="PTHR45436">
    <property type="entry name" value="SENSOR HISTIDINE KINASE YKOH"/>
    <property type="match status" value="1"/>
</dbReference>
<feature type="transmembrane region" description="Helical" evidence="11">
    <location>
        <begin position="71"/>
        <end position="94"/>
    </location>
</feature>
<keyword evidence="7" id="KW-0418">Kinase</keyword>
<evidence type="ECO:0000256" key="4">
    <source>
        <dbReference type="ARBA" id="ARBA00022553"/>
    </source>
</evidence>
<comment type="subcellular location">
    <subcellularLocation>
        <location evidence="2">Cell membrane</location>
    </subcellularLocation>
</comment>
<evidence type="ECO:0000313" key="13">
    <source>
        <dbReference type="EMBL" id="GAA1672190.1"/>
    </source>
</evidence>
<evidence type="ECO:0000256" key="8">
    <source>
        <dbReference type="ARBA" id="ARBA00022989"/>
    </source>
</evidence>
<dbReference type="Pfam" id="PF02518">
    <property type="entry name" value="HATPase_c"/>
    <property type="match status" value="1"/>
</dbReference>
<organism evidence="13 14">
    <name type="scientific">Microbacterium lacus</name>
    <dbReference type="NCBI Taxonomy" id="415217"/>
    <lineage>
        <taxon>Bacteria</taxon>
        <taxon>Bacillati</taxon>
        <taxon>Actinomycetota</taxon>
        <taxon>Actinomycetes</taxon>
        <taxon>Micrococcales</taxon>
        <taxon>Microbacteriaceae</taxon>
        <taxon>Microbacterium</taxon>
    </lineage>
</organism>
<dbReference type="InterPro" id="IPR036890">
    <property type="entry name" value="HATPase_C_sf"/>
</dbReference>
<dbReference type="EC" id="2.7.13.3" evidence="3"/>
<dbReference type="EMBL" id="BAAAPK010000001">
    <property type="protein sequence ID" value="GAA1672190.1"/>
    <property type="molecule type" value="Genomic_DNA"/>
</dbReference>
<dbReference type="Pfam" id="PF00512">
    <property type="entry name" value="HisKA"/>
    <property type="match status" value="1"/>
</dbReference>
<dbReference type="Gene3D" id="3.30.565.10">
    <property type="entry name" value="Histidine kinase-like ATPase, C-terminal domain"/>
    <property type="match status" value="1"/>
</dbReference>
<comment type="caution">
    <text evidence="13">The sequence shown here is derived from an EMBL/GenBank/DDBJ whole genome shotgun (WGS) entry which is preliminary data.</text>
</comment>
<keyword evidence="8 11" id="KW-1133">Transmembrane helix</keyword>
<dbReference type="Proteomes" id="UP001500596">
    <property type="component" value="Unassembled WGS sequence"/>
</dbReference>
<evidence type="ECO:0000256" key="3">
    <source>
        <dbReference type="ARBA" id="ARBA00012438"/>
    </source>
</evidence>
<dbReference type="SMART" id="SM00388">
    <property type="entry name" value="HisKA"/>
    <property type="match status" value="1"/>
</dbReference>
<gene>
    <name evidence="13" type="ORF">GCM10009807_15360</name>
</gene>
<feature type="transmembrane region" description="Helical" evidence="11">
    <location>
        <begin position="12"/>
        <end position="42"/>
    </location>
</feature>
<dbReference type="PROSITE" id="PS50109">
    <property type="entry name" value="HIS_KIN"/>
    <property type="match status" value="1"/>
</dbReference>
<comment type="catalytic activity">
    <reaction evidence="1">
        <text>ATP + protein L-histidine = ADP + protein N-phospho-L-histidine.</text>
        <dbReference type="EC" id="2.7.13.3"/>
    </reaction>
</comment>
<dbReference type="Gene3D" id="1.10.287.130">
    <property type="match status" value="1"/>
</dbReference>
<evidence type="ECO:0000256" key="9">
    <source>
        <dbReference type="ARBA" id="ARBA00023012"/>
    </source>
</evidence>
<evidence type="ECO:0000256" key="10">
    <source>
        <dbReference type="ARBA" id="ARBA00023136"/>
    </source>
</evidence>
<keyword evidence="6 11" id="KW-0812">Transmembrane</keyword>
<protein>
    <recommendedName>
        <fullName evidence="3">histidine kinase</fullName>
        <ecNumber evidence="3">2.7.13.3</ecNumber>
    </recommendedName>
</protein>
<evidence type="ECO:0000256" key="11">
    <source>
        <dbReference type="SAM" id="Phobius"/>
    </source>
</evidence>
<dbReference type="InterPro" id="IPR003661">
    <property type="entry name" value="HisK_dim/P_dom"/>
</dbReference>
<keyword evidence="10 11" id="KW-0472">Membrane</keyword>
<keyword evidence="14" id="KW-1185">Reference proteome</keyword>
<reference evidence="13 14" key="1">
    <citation type="journal article" date="2019" name="Int. J. Syst. Evol. Microbiol.">
        <title>The Global Catalogue of Microorganisms (GCM) 10K type strain sequencing project: providing services to taxonomists for standard genome sequencing and annotation.</title>
        <authorList>
            <consortium name="The Broad Institute Genomics Platform"/>
            <consortium name="The Broad Institute Genome Sequencing Center for Infectious Disease"/>
            <person name="Wu L."/>
            <person name="Ma J."/>
        </authorList>
    </citation>
    <scope>NUCLEOTIDE SEQUENCE [LARGE SCALE GENOMIC DNA]</scope>
    <source>
        <strain evidence="13 14">JCM 15575</strain>
    </source>
</reference>
<dbReference type="PANTHER" id="PTHR45436:SF5">
    <property type="entry name" value="SENSOR HISTIDINE KINASE TRCS"/>
    <property type="match status" value="1"/>
</dbReference>
<evidence type="ECO:0000256" key="2">
    <source>
        <dbReference type="ARBA" id="ARBA00004236"/>
    </source>
</evidence>
<name>A0ABN2GJL8_9MICO</name>
<dbReference type="SUPFAM" id="SSF47384">
    <property type="entry name" value="Homodimeric domain of signal transducing histidine kinase"/>
    <property type="match status" value="1"/>
</dbReference>
<dbReference type="InterPro" id="IPR050428">
    <property type="entry name" value="TCS_sensor_his_kinase"/>
</dbReference>
<keyword evidence="4" id="KW-0597">Phosphoprotein</keyword>
<evidence type="ECO:0000313" key="14">
    <source>
        <dbReference type="Proteomes" id="UP001500596"/>
    </source>
</evidence>
<dbReference type="InterPro" id="IPR003594">
    <property type="entry name" value="HATPase_dom"/>
</dbReference>
<feature type="domain" description="Histidine kinase" evidence="12">
    <location>
        <begin position="114"/>
        <end position="324"/>
    </location>
</feature>
<evidence type="ECO:0000256" key="7">
    <source>
        <dbReference type="ARBA" id="ARBA00022777"/>
    </source>
</evidence>
<evidence type="ECO:0000256" key="1">
    <source>
        <dbReference type="ARBA" id="ARBA00000085"/>
    </source>
</evidence>
<dbReference type="PRINTS" id="PR00344">
    <property type="entry name" value="BCTRLSENSOR"/>
</dbReference>
<proteinExistence type="predicted"/>
<dbReference type="InterPro" id="IPR036097">
    <property type="entry name" value="HisK_dim/P_sf"/>
</dbReference>
<sequence length="324" mass="33756">MTVQDDRTRVRRAAVSIGLTVAVASALIIAGGVGLLLAVIVLNRRPEVGEHDGGFPRPGGGDDFVIDADRILPAVIVLGVIGVVLLAAVAWFAARRSVRPLGEALRLQRNFVADASHELRTPLTALTSRIQLLQRRHERGEPIDGTLQELRTDAAMMNDVLSDLLLAAEGGASAEAPASVDDAVAGAVQSVQPLAFEAEVSVRTETTGPLTVTLPSVTLTRVIVALLDNAIQHSPSGAEVAVRVAREGGAAAIRIADRGSGIRGIAPADVFERFSRSAESGRRRSFGLGLSLVRDVAVRAGGGVEVESTSAAGTTFLLRLPLAS</sequence>
<dbReference type="InterPro" id="IPR005467">
    <property type="entry name" value="His_kinase_dom"/>
</dbReference>
<dbReference type="CDD" id="cd00075">
    <property type="entry name" value="HATPase"/>
    <property type="match status" value="1"/>
</dbReference>
<accession>A0ABN2GJL8</accession>
<evidence type="ECO:0000259" key="12">
    <source>
        <dbReference type="PROSITE" id="PS50109"/>
    </source>
</evidence>
<dbReference type="InterPro" id="IPR004358">
    <property type="entry name" value="Sig_transdc_His_kin-like_C"/>
</dbReference>
<evidence type="ECO:0000256" key="5">
    <source>
        <dbReference type="ARBA" id="ARBA00022679"/>
    </source>
</evidence>
<dbReference type="CDD" id="cd00082">
    <property type="entry name" value="HisKA"/>
    <property type="match status" value="1"/>
</dbReference>
<dbReference type="RefSeq" id="WP_344053233.1">
    <property type="nucleotide sequence ID" value="NZ_BAAAPK010000001.1"/>
</dbReference>
<dbReference type="SUPFAM" id="SSF55874">
    <property type="entry name" value="ATPase domain of HSP90 chaperone/DNA topoisomerase II/histidine kinase"/>
    <property type="match status" value="1"/>
</dbReference>